<dbReference type="EMBL" id="CP020814">
    <property type="protein sequence ID" value="ARK32531.1"/>
    <property type="molecule type" value="Genomic_DNA"/>
</dbReference>
<evidence type="ECO:0000259" key="2">
    <source>
        <dbReference type="Pfam" id="PF12728"/>
    </source>
</evidence>
<dbReference type="Proteomes" id="UP000193006">
    <property type="component" value="Chromosome"/>
</dbReference>
<dbReference type="InterPro" id="IPR009061">
    <property type="entry name" value="DNA-bd_dom_put_sf"/>
</dbReference>
<organism evidence="3 4">
    <name type="scientific">Halalkalibacter krulwichiae</name>
    <dbReference type="NCBI Taxonomy" id="199441"/>
    <lineage>
        <taxon>Bacteria</taxon>
        <taxon>Bacillati</taxon>
        <taxon>Bacillota</taxon>
        <taxon>Bacilli</taxon>
        <taxon>Bacillales</taxon>
        <taxon>Bacillaceae</taxon>
        <taxon>Halalkalibacter</taxon>
    </lineage>
</organism>
<dbReference type="SUPFAM" id="SSF46955">
    <property type="entry name" value="Putative DNA-binding domain"/>
    <property type="match status" value="1"/>
</dbReference>
<sequence>MSDNVSYTPDEIATILKISRYTVYEMIKRGELQAYRIGRKMRIDDKDLQEYILKRKGIQSTPKDQQLEEPSTQTIVPKNKGFIICGQDVVLDILARHLDNQFTNLPILRKYVGSMNGLLAMYHGNANIATGHLWAADVDEYNVPYVQRLLPGVNSVVINLVSRMAGFYVAKGNPKEIQNWTDLVRQDIRFVNREKGCGARVLLDEQLKLQTIDRKRINGYNQEELSHLAIASAVARGEADVGVGIEKVALQVNDIEFIPMQKERYDLIIRKEDFEKPHFQQLLTVIRSKAFKQEVLGMGHYDVSRMGEIIAEV</sequence>
<dbReference type="PANTHER" id="PTHR38431">
    <property type="entry name" value="BLL2305 PROTEIN"/>
    <property type="match status" value="1"/>
</dbReference>
<dbReference type="InterPro" id="IPR024370">
    <property type="entry name" value="PBP_domain"/>
</dbReference>
<dbReference type="SUPFAM" id="SSF53850">
    <property type="entry name" value="Periplasmic binding protein-like II"/>
    <property type="match status" value="1"/>
</dbReference>
<dbReference type="Pfam" id="PF12728">
    <property type="entry name" value="HTH_17"/>
    <property type="match status" value="1"/>
</dbReference>
<feature type="domain" description="Helix-turn-helix" evidence="2">
    <location>
        <begin position="7"/>
        <end position="55"/>
    </location>
</feature>
<evidence type="ECO:0000259" key="1">
    <source>
        <dbReference type="Pfam" id="PF12727"/>
    </source>
</evidence>
<name>A0A1X9ML61_9BACI</name>
<dbReference type="AlphaFoldDB" id="A0A1X9ML61"/>
<keyword evidence="4" id="KW-1185">Reference proteome</keyword>
<dbReference type="STRING" id="199441.BkAM31D_23155"/>
<dbReference type="InterPro" id="IPR041657">
    <property type="entry name" value="HTH_17"/>
</dbReference>
<reference evidence="3 4" key="1">
    <citation type="submission" date="2017-04" db="EMBL/GenBank/DDBJ databases">
        <title>Bacillus krulwichiae AM31D Genome sequencing and assembly.</title>
        <authorList>
            <person name="Krulwich T.A."/>
            <person name="Anastor L."/>
            <person name="Ehrlich R."/>
            <person name="Ehrlich G.D."/>
            <person name="Janto B."/>
        </authorList>
    </citation>
    <scope>NUCLEOTIDE SEQUENCE [LARGE SCALE GENOMIC DNA]</scope>
    <source>
        <strain evidence="3 4">AM31D</strain>
    </source>
</reference>
<dbReference type="PANTHER" id="PTHR38431:SF1">
    <property type="entry name" value="BLL2305 PROTEIN"/>
    <property type="match status" value="1"/>
</dbReference>
<feature type="domain" description="PBP" evidence="1">
    <location>
        <begin position="95"/>
        <end position="287"/>
    </location>
</feature>
<dbReference type="InterPro" id="IPR010093">
    <property type="entry name" value="SinI_DNA-bd"/>
</dbReference>
<dbReference type="GO" id="GO:0003677">
    <property type="term" value="F:DNA binding"/>
    <property type="evidence" value="ECO:0007669"/>
    <property type="project" value="InterPro"/>
</dbReference>
<accession>A0A1X9ML61</accession>
<proteinExistence type="predicted"/>
<dbReference type="RefSeq" id="WP_066160197.1">
    <property type="nucleotide sequence ID" value="NZ_CP020814.1"/>
</dbReference>
<dbReference type="Gene3D" id="3.40.190.10">
    <property type="entry name" value="Periplasmic binding protein-like II"/>
    <property type="match status" value="1"/>
</dbReference>
<dbReference type="KEGG" id="bkw:BkAM31D_23155"/>
<gene>
    <name evidence="3" type="ORF">BkAM31D_23155</name>
</gene>
<evidence type="ECO:0000313" key="3">
    <source>
        <dbReference type="EMBL" id="ARK32531.1"/>
    </source>
</evidence>
<protein>
    <submittedName>
        <fullName evidence="3">Thiosulfate transporter subunit</fullName>
    </submittedName>
</protein>
<evidence type="ECO:0000313" key="4">
    <source>
        <dbReference type="Proteomes" id="UP000193006"/>
    </source>
</evidence>
<dbReference type="NCBIfam" id="TIGR01764">
    <property type="entry name" value="excise"/>
    <property type="match status" value="1"/>
</dbReference>
<dbReference type="Pfam" id="PF12727">
    <property type="entry name" value="PBP_like"/>
    <property type="match status" value="1"/>
</dbReference>